<dbReference type="AlphaFoldDB" id="A0A1Y2EB44"/>
<dbReference type="InParanoid" id="A0A1Y2EB44"/>
<comment type="caution">
    <text evidence="1">The sequence shown here is derived from an EMBL/GenBank/DDBJ whole genome shotgun (WGS) entry which is preliminary data.</text>
</comment>
<evidence type="ECO:0000313" key="2">
    <source>
        <dbReference type="Proteomes" id="UP000193689"/>
    </source>
</evidence>
<dbReference type="EMBL" id="MCFJ01000003">
    <property type="protein sequence ID" value="ORY68781.1"/>
    <property type="molecule type" value="Genomic_DNA"/>
</dbReference>
<dbReference type="OrthoDB" id="5426707at2759"/>
<proteinExistence type="predicted"/>
<dbReference type="GeneID" id="63774291"/>
<evidence type="ECO:0000313" key="1">
    <source>
        <dbReference type="EMBL" id="ORY68781.1"/>
    </source>
</evidence>
<organism evidence="1 2">
    <name type="scientific">Pseudomassariella vexata</name>
    <dbReference type="NCBI Taxonomy" id="1141098"/>
    <lineage>
        <taxon>Eukaryota</taxon>
        <taxon>Fungi</taxon>
        <taxon>Dikarya</taxon>
        <taxon>Ascomycota</taxon>
        <taxon>Pezizomycotina</taxon>
        <taxon>Sordariomycetes</taxon>
        <taxon>Xylariomycetidae</taxon>
        <taxon>Amphisphaeriales</taxon>
        <taxon>Pseudomassariaceae</taxon>
        <taxon>Pseudomassariella</taxon>
    </lineage>
</organism>
<dbReference type="Proteomes" id="UP000193689">
    <property type="component" value="Unassembled WGS sequence"/>
</dbReference>
<accession>A0A1Y2EB44</accession>
<keyword evidence="2" id="KW-1185">Reference proteome</keyword>
<name>A0A1Y2EB44_9PEZI</name>
<sequence>MVHTTTTTTTRHGLFGRKKVVHHQKRKATIGDKISGAILKLKGTLTHRPGEKVTIETTLPTPYYPSFPLPLKSRQNSASILFHPRLHVCMTNCDSMADKCTVKI</sequence>
<reference evidence="1 2" key="1">
    <citation type="submission" date="2016-07" db="EMBL/GenBank/DDBJ databases">
        <title>Pervasive Adenine N6-methylation of Active Genes in Fungi.</title>
        <authorList>
            <consortium name="DOE Joint Genome Institute"/>
            <person name="Mondo S.J."/>
            <person name="Dannebaum R.O."/>
            <person name="Kuo R.C."/>
            <person name="Labutti K."/>
            <person name="Haridas S."/>
            <person name="Kuo A."/>
            <person name="Salamov A."/>
            <person name="Ahrendt S.R."/>
            <person name="Lipzen A."/>
            <person name="Sullivan W."/>
            <person name="Andreopoulos W.B."/>
            <person name="Clum A."/>
            <person name="Lindquist E."/>
            <person name="Daum C."/>
            <person name="Ramamoorthy G.K."/>
            <person name="Gryganskyi A."/>
            <person name="Culley D."/>
            <person name="Magnuson J.K."/>
            <person name="James T.Y."/>
            <person name="O'Malley M.A."/>
            <person name="Stajich J.E."/>
            <person name="Spatafora J.W."/>
            <person name="Visel A."/>
            <person name="Grigoriev I.V."/>
        </authorList>
    </citation>
    <scope>NUCLEOTIDE SEQUENCE [LARGE SCALE GENOMIC DNA]</scope>
    <source>
        <strain evidence="1 2">CBS 129021</strain>
    </source>
</reference>
<dbReference type="RefSeq" id="XP_040719068.1">
    <property type="nucleotide sequence ID" value="XM_040858079.1"/>
</dbReference>
<gene>
    <name evidence="1" type="ORF">BCR38DRAFT_406678</name>
</gene>
<protein>
    <submittedName>
        <fullName evidence="1">Uncharacterized protein</fullName>
    </submittedName>
</protein>